<dbReference type="HOGENOM" id="CLU_2183147_0_0_1"/>
<gene>
    <name evidence="1" type="ORF">HCBG_04108</name>
</gene>
<proteinExistence type="predicted"/>
<accession>C0NMY1</accession>
<evidence type="ECO:0000313" key="2">
    <source>
        <dbReference type="Proteomes" id="UP000001631"/>
    </source>
</evidence>
<sequence length="123" mass="13585">MYRVVCSAEAREMWCCNAYAAKGKRDSPKSECRIAHQVKTRQNKTKQGKGRWHTNHKEEAFIEKSTATMTTTKIRGFPADKRARAEVIASPSAATHRGTTGDGHAQIALLVINTGDLPSCQLN</sequence>
<dbReference type="AlphaFoldDB" id="C0NMY1"/>
<evidence type="ECO:0000313" key="1">
    <source>
        <dbReference type="EMBL" id="EEH07229.1"/>
    </source>
</evidence>
<dbReference type="EMBL" id="GG663367">
    <property type="protein sequence ID" value="EEH07229.1"/>
    <property type="molecule type" value="Genomic_DNA"/>
</dbReference>
<dbReference type="Proteomes" id="UP000001631">
    <property type="component" value="Unassembled WGS sequence"/>
</dbReference>
<dbReference type="RefSeq" id="XP_045287710.1">
    <property type="nucleotide sequence ID" value="XM_045431157.1"/>
</dbReference>
<reference evidence="1" key="1">
    <citation type="submission" date="2009-02" db="EMBL/GenBank/DDBJ databases">
        <title>The Genome Sequence of Ajellomyces capsulatus strain G186AR.</title>
        <authorList>
            <consortium name="The Broad Institute Genome Sequencing Platform"/>
            <person name="Champion M."/>
            <person name="Cuomo C."/>
            <person name="Ma L.-J."/>
            <person name="Henn M.R."/>
            <person name="Sil A."/>
            <person name="Goldman B."/>
            <person name="Young S.K."/>
            <person name="Kodira C.D."/>
            <person name="Zeng Q."/>
            <person name="Koehrsen M."/>
            <person name="Alvarado L."/>
            <person name="Berlin A."/>
            <person name="Borenstein D."/>
            <person name="Chen Z."/>
            <person name="Engels R."/>
            <person name="Freedman E."/>
            <person name="Gellesch M."/>
            <person name="Goldberg J."/>
            <person name="Griggs A."/>
            <person name="Gujja S."/>
            <person name="Heiman D."/>
            <person name="Hepburn T."/>
            <person name="Howarth C."/>
            <person name="Jen D."/>
            <person name="Larson L."/>
            <person name="Lewis B."/>
            <person name="Mehta T."/>
            <person name="Park D."/>
            <person name="Pearson M."/>
            <person name="Roberts A."/>
            <person name="Saif S."/>
            <person name="Shea T."/>
            <person name="Shenoy N."/>
            <person name="Sisk P."/>
            <person name="Stolte C."/>
            <person name="Sykes S."/>
            <person name="Walk T."/>
            <person name="White J."/>
            <person name="Yandava C."/>
            <person name="Klein B."/>
            <person name="McEwen J.G."/>
            <person name="Puccia R."/>
            <person name="Goldman G.H."/>
            <person name="Felipe M.S."/>
            <person name="Nino-Vega G."/>
            <person name="San-Blas G."/>
            <person name="Taylor J."/>
            <person name="Mendoza L."/>
            <person name="Galagan J."/>
            <person name="Nusbaum C."/>
            <person name="Birren B."/>
        </authorList>
    </citation>
    <scope>NUCLEOTIDE SEQUENCE</scope>
    <source>
        <strain evidence="1">G186AR</strain>
    </source>
</reference>
<dbReference type="GeneID" id="69037124"/>
<keyword evidence="2" id="KW-1185">Reference proteome</keyword>
<name>C0NMY1_AJECG</name>
<dbReference type="InParanoid" id="C0NMY1"/>
<protein>
    <submittedName>
        <fullName evidence="1">Uncharacterized protein</fullName>
    </submittedName>
</protein>
<organism evidence="1 2">
    <name type="scientific">Ajellomyces capsulatus (strain G186AR / H82 / ATCC MYA-2454 / RMSCC 2432)</name>
    <name type="common">Darling's disease fungus</name>
    <name type="synonym">Histoplasma capsulatum</name>
    <dbReference type="NCBI Taxonomy" id="447093"/>
    <lineage>
        <taxon>Eukaryota</taxon>
        <taxon>Fungi</taxon>
        <taxon>Dikarya</taxon>
        <taxon>Ascomycota</taxon>
        <taxon>Pezizomycotina</taxon>
        <taxon>Eurotiomycetes</taxon>
        <taxon>Eurotiomycetidae</taxon>
        <taxon>Onygenales</taxon>
        <taxon>Ajellomycetaceae</taxon>
        <taxon>Histoplasma</taxon>
    </lineage>
</organism>